<evidence type="ECO:0000256" key="14">
    <source>
        <dbReference type="PIRSR" id="PIRSR601580-3"/>
    </source>
</evidence>
<evidence type="ECO:0000256" key="7">
    <source>
        <dbReference type="ARBA" id="ARBA00022824"/>
    </source>
</evidence>
<comment type="subcellular location">
    <subcellularLocation>
        <location evidence="1">Endoplasmic reticulum membrane</location>
        <topology evidence="1">Single-pass type I membrane protein</topology>
    </subcellularLocation>
</comment>
<protein>
    <recommendedName>
        <fullName evidence="19">Calnexin</fullName>
    </recommendedName>
</protein>
<dbReference type="InterPro" id="IPR018124">
    <property type="entry name" value="Calret/calnex_CS"/>
</dbReference>
<dbReference type="GO" id="GO:0006457">
    <property type="term" value="P:protein folding"/>
    <property type="evidence" value="ECO:0000318"/>
    <property type="project" value="GO_Central"/>
</dbReference>
<keyword evidence="13 15" id="KW-0143">Chaperone</keyword>
<evidence type="ECO:0000313" key="17">
    <source>
        <dbReference type="EMBL" id="EFX79258.1"/>
    </source>
</evidence>
<dbReference type="GO" id="GO:0005509">
    <property type="term" value="F:calcium ion binding"/>
    <property type="evidence" value="ECO:0000318"/>
    <property type="project" value="GO_Central"/>
</dbReference>
<keyword evidence="18" id="KW-1185">Reference proteome</keyword>
<evidence type="ECO:0000256" key="10">
    <source>
        <dbReference type="ARBA" id="ARBA00022990"/>
    </source>
</evidence>
<accession>E9GMP2</accession>
<organism evidence="17 18">
    <name type="scientific">Daphnia pulex</name>
    <name type="common">Water flea</name>
    <dbReference type="NCBI Taxonomy" id="6669"/>
    <lineage>
        <taxon>Eukaryota</taxon>
        <taxon>Metazoa</taxon>
        <taxon>Ecdysozoa</taxon>
        <taxon>Arthropoda</taxon>
        <taxon>Crustacea</taxon>
        <taxon>Branchiopoda</taxon>
        <taxon>Diplostraca</taxon>
        <taxon>Cladocera</taxon>
        <taxon>Anomopoda</taxon>
        <taxon>Daphniidae</taxon>
        <taxon>Daphnia</taxon>
    </lineage>
</organism>
<feature type="chain" id="PRO_5005128577" description="Calnexin" evidence="15">
    <location>
        <begin position="20"/>
        <end position="579"/>
    </location>
</feature>
<feature type="compositionally biased region" description="Acidic residues" evidence="16">
    <location>
        <begin position="511"/>
        <end position="562"/>
    </location>
</feature>
<dbReference type="GO" id="GO:0005789">
    <property type="term" value="C:endoplasmic reticulum membrane"/>
    <property type="evidence" value="ECO:0000318"/>
    <property type="project" value="GO_Central"/>
</dbReference>
<comment type="similarity">
    <text evidence="2 15">Belongs to the calreticulin family.</text>
</comment>
<evidence type="ECO:0000256" key="13">
    <source>
        <dbReference type="ARBA" id="ARBA00023186"/>
    </source>
</evidence>
<evidence type="ECO:0000256" key="15">
    <source>
        <dbReference type="RuleBase" id="RU362126"/>
    </source>
</evidence>
<dbReference type="OrthoDB" id="1938156at2759"/>
<keyword evidence="8" id="KW-0106">Calcium</keyword>
<keyword evidence="11 15" id="KW-0472">Membrane</keyword>
<evidence type="ECO:0000256" key="1">
    <source>
        <dbReference type="ARBA" id="ARBA00004115"/>
    </source>
</evidence>
<feature type="transmembrane region" description="Helical" evidence="15">
    <location>
        <begin position="470"/>
        <end position="491"/>
    </location>
</feature>
<sequence length="579" mass="65875">MRLILLIALWLCLSIAVRCDDDDREEATVTEELPEGVAEETEEVVYVSPTPNGHIYFAEHFDVPEEFEAKWIRSQAKKEGIDEEIAKYDGKWAVESLMKDGLKGDLGLVLKSKAKHAAISAPLDRPFVFTNKPLIVQYDVTFQNGQECGGAYIKLLTQETGMRLSQFTDKTPYTIMFGPDKCGNDHKLHFIFQHKNPKDGSFSEKHAKKPNTRLDEYFKDGKPHLYTLMIHPDNTFDVSVDYKIVNKGTLLEDFSPPVNPPSEIDDPEDRKPDDWDEREKIADPDAKKPDDWDEDEPEQVADTDAVKPDGWLDDEPEMIPDPSAEKPEDWDEDMDGTWEAPLINNPSCESAPGCGLWKAPMKANPKFKGKWRAAMIDNPNYRGKWRPRRIPNPDFFEDKHPFNMASIGAVGLEIWSMSDNILFDNFIITDDKIVSEQWAAETFDLKRNLVDRDQESVVQRLMNYTNKNPWLWAVYVIIVGLPLVLIFTFCCNSQEKQDAARAALQKKTDEAGEDDEGGDDQQNEDESEGVPPLEGEEDEVKDDDNAKDDEAEEEEGSEDAAVPEEPVVEKGTRRRARKD</sequence>
<dbReference type="Gene3D" id="2.60.120.200">
    <property type="match status" value="1"/>
</dbReference>
<dbReference type="GO" id="GO:0051082">
    <property type="term" value="F:unfolded protein binding"/>
    <property type="evidence" value="ECO:0007669"/>
    <property type="project" value="InterPro"/>
</dbReference>
<dbReference type="OMA" id="SGCGKWE"/>
<dbReference type="Pfam" id="PF00262">
    <property type="entry name" value="Calreticulin"/>
    <property type="match status" value="1"/>
</dbReference>
<dbReference type="InterPro" id="IPR009033">
    <property type="entry name" value="Calreticulin/calnexin_P_dom_sf"/>
</dbReference>
<dbReference type="EMBL" id="GL732553">
    <property type="protein sequence ID" value="EFX79258.1"/>
    <property type="molecule type" value="Genomic_DNA"/>
</dbReference>
<dbReference type="eggNOG" id="KOG0675">
    <property type="taxonomic scope" value="Eukaryota"/>
</dbReference>
<dbReference type="PhylomeDB" id="E9GMP2"/>
<name>E9GMP2_DAPPU</name>
<dbReference type="InterPro" id="IPR013320">
    <property type="entry name" value="ConA-like_dom_sf"/>
</dbReference>
<evidence type="ECO:0000256" key="2">
    <source>
        <dbReference type="ARBA" id="ARBA00010983"/>
    </source>
</evidence>
<evidence type="ECO:0000256" key="6">
    <source>
        <dbReference type="ARBA" id="ARBA00022737"/>
    </source>
</evidence>
<dbReference type="Proteomes" id="UP000000305">
    <property type="component" value="Unassembled WGS sequence"/>
</dbReference>
<keyword evidence="10" id="KW-0007">Acetylation</keyword>
<dbReference type="InterPro" id="IPR001580">
    <property type="entry name" value="Calret/calnex"/>
</dbReference>
<evidence type="ECO:0000256" key="16">
    <source>
        <dbReference type="SAM" id="MobiDB-lite"/>
    </source>
</evidence>
<reference evidence="17 18" key="1">
    <citation type="journal article" date="2011" name="Science">
        <title>The ecoresponsive genome of Daphnia pulex.</title>
        <authorList>
            <person name="Colbourne J.K."/>
            <person name="Pfrender M.E."/>
            <person name="Gilbert D."/>
            <person name="Thomas W.K."/>
            <person name="Tucker A."/>
            <person name="Oakley T.H."/>
            <person name="Tokishita S."/>
            <person name="Aerts A."/>
            <person name="Arnold G.J."/>
            <person name="Basu M.K."/>
            <person name="Bauer D.J."/>
            <person name="Caceres C.E."/>
            <person name="Carmel L."/>
            <person name="Casola C."/>
            <person name="Choi J.H."/>
            <person name="Detter J.C."/>
            <person name="Dong Q."/>
            <person name="Dusheyko S."/>
            <person name="Eads B.D."/>
            <person name="Frohlich T."/>
            <person name="Geiler-Samerotte K.A."/>
            <person name="Gerlach D."/>
            <person name="Hatcher P."/>
            <person name="Jogdeo S."/>
            <person name="Krijgsveld J."/>
            <person name="Kriventseva E.V."/>
            <person name="Kultz D."/>
            <person name="Laforsch C."/>
            <person name="Lindquist E."/>
            <person name="Lopez J."/>
            <person name="Manak J.R."/>
            <person name="Muller J."/>
            <person name="Pangilinan J."/>
            <person name="Patwardhan R.P."/>
            <person name="Pitluck S."/>
            <person name="Pritham E.J."/>
            <person name="Rechtsteiner A."/>
            <person name="Rho M."/>
            <person name="Rogozin I.B."/>
            <person name="Sakarya O."/>
            <person name="Salamov A."/>
            <person name="Schaack S."/>
            <person name="Shapiro H."/>
            <person name="Shiga Y."/>
            <person name="Skalitzky C."/>
            <person name="Smith Z."/>
            <person name="Souvorov A."/>
            <person name="Sung W."/>
            <person name="Tang Z."/>
            <person name="Tsuchiya D."/>
            <person name="Tu H."/>
            <person name="Vos H."/>
            <person name="Wang M."/>
            <person name="Wolf Y.I."/>
            <person name="Yamagata H."/>
            <person name="Yamada T."/>
            <person name="Ye Y."/>
            <person name="Shaw J.R."/>
            <person name="Andrews J."/>
            <person name="Crease T.J."/>
            <person name="Tang H."/>
            <person name="Lucas S.M."/>
            <person name="Robertson H.M."/>
            <person name="Bork P."/>
            <person name="Koonin E.V."/>
            <person name="Zdobnov E.M."/>
            <person name="Grigoriev I.V."/>
            <person name="Lynch M."/>
            <person name="Boore J.L."/>
        </authorList>
    </citation>
    <scope>NUCLEOTIDE SEQUENCE [LARGE SCALE GENOMIC DNA]</scope>
</reference>
<dbReference type="PROSITE" id="PS00804">
    <property type="entry name" value="CALRETICULIN_2"/>
    <property type="match status" value="1"/>
</dbReference>
<feature type="compositionally biased region" description="Basic and acidic residues" evidence="16">
    <location>
        <begin position="268"/>
        <end position="290"/>
    </location>
</feature>
<dbReference type="PANTHER" id="PTHR11073:SF1">
    <property type="entry name" value="CALNEXIN 14D-RELATED"/>
    <property type="match status" value="1"/>
</dbReference>
<feature type="disulfide bond" evidence="14">
    <location>
        <begin position="148"/>
        <end position="182"/>
    </location>
</feature>
<evidence type="ECO:0000256" key="5">
    <source>
        <dbReference type="ARBA" id="ARBA00022729"/>
    </source>
</evidence>
<gene>
    <name evidence="17" type="ORF">DAPPUDRAFT_304937</name>
</gene>
<evidence type="ECO:0000313" key="18">
    <source>
        <dbReference type="Proteomes" id="UP000000305"/>
    </source>
</evidence>
<feature type="signal peptide" evidence="15">
    <location>
        <begin position="1"/>
        <end position="19"/>
    </location>
</feature>
<dbReference type="STRING" id="6669.E9GMP2"/>
<dbReference type="PRINTS" id="PR00626">
    <property type="entry name" value="CALRETICULIN"/>
</dbReference>
<dbReference type="FunFam" id="2.60.120.200:FF:000430">
    <property type="entry name" value="Si:ch211-274f20.2"/>
    <property type="match status" value="1"/>
</dbReference>
<keyword evidence="6" id="KW-0677">Repeat</keyword>
<dbReference type="Gene3D" id="2.10.250.10">
    <property type="entry name" value="Calreticulin/calnexin, P domain"/>
    <property type="match status" value="1"/>
</dbReference>
<evidence type="ECO:0000256" key="9">
    <source>
        <dbReference type="ARBA" id="ARBA00022989"/>
    </source>
</evidence>
<keyword evidence="4 15" id="KW-0812">Transmembrane</keyword>
<dbReference type="KEGG" id="dpx:DAPPUDRAFT_304937"/>
<evidence type="ECO:0000256" key="12">
    <source>
        <dbReference type="ARBA" id="ARBA00023157"/>
    </source>
</evidence>
<dbReference type="HOGENOM" id="CLU_018224_2_0_1"/>
<feature type="compositionally biased region" description="Acidic residues" evidence="16">
    <location>
        <begin position="291"/>
        <end position="301"/>
    </location>
</feature>
<dbReference type="SUPFAM" id="SSF49899">
    <property type="entry name" value="Concanavalin A-like lectins/glucanases"/>
    <property type="match status" value="1"/>
</dbReference>
<dbReference type="InParanoid" id="E9GMP2"/>
<evidence type="ECO:0000256" key="3">
    <source>
        <dbReference type="ARBA" id="ARBA00022553"/>
    </source>
</evidence>
<keyword evidence="12 14" id="KW-1015">Disulfide bond</keyword>
<evidence type="ECO:0000256" key="4">
    <source>
        <dbReference type="ARBA" id="ARBA00022692"/>
    </source>
</evidence>
<keyword evidence="5 15" id="KW-0732">Signal</keyword>
<keyword evidence="7 15" id="KW-0256">Endoplasmic reticulum</keyword>
<dbReference type="FunFam" id="2.10.250.10:FF:000001">
    <property type="entry name" value="Calnexin homolog"/>
    <property type="match status" value="1"/>
</dbReference>
<dbReference type="GO" id="GO:0036503">
    <property type="term" value="P:ERAD pathway"/>
    <property type="evidence" value="ECO:0000318"/>
    <property type="project" value="GO_Central"/>
</dbReference>
<dbReference type="PROSITE" id="PS00805">
    <property type="entry name" value="CALRETICULIN_REPEAT"/>
    <property type="match status" value="1"/>
</dbReference>
<keyword evidence="9 15" id="KW-1133">Transmembrane helix</keyword>
<proteinExistence type="inferred from homology"/>
<feature type="region of interest" description="Disordered" evidence="16">
    <location>
        <begin position="502"/>
        <end position="579"/>
    </location>
</feature>
<evidence type="ECO:0000256" key="8">
    <source>
        <dbReference type="ARBA" id="ARBA00022837"/>
    </source>
</evidence>
<feature type="region of interest" description="Disordered" evidence="16">
    <location>
        <begin position="251"/>
        <end position="333"/>
    </location>
</feature>
<dbReference type="SUPFAM" id="SSF63887">
    <property type="entry name" value="P-domain of calnexin/calreticulin"/>
    <property type="match status" value="1"/>
</dbReference>
<evidence type="ECO:0000256" key="11">
    <source>
        <dbReference type="ARBA" id="ARBA00023136"/>
    </source>
</evidence>
<evidence type="ECO:0008006" key="19">
    <source>
        <dbReference type="Google" id="ProtNLM"/>
    </source>
</evidence>
<dbReference type="FunCoup" id="E9GMP2">
    <property type="interactions" value="1298"/>
</dbReference>
<dbReference type="AlphaFoldDB" id="E9GMP2"/>
<keyword evidence="3" id="KW-0597">Phosphoprotein</keyword>
<dbReference type="PANTHER" id="PTHR11073">
    <property type="entry name" value="CALRETICULIN AND CALNEXIN"/>
    <property type="match status" value="1"/>
</dbReference>